<dbReference type="EMBL" id="WWSB01000007">
    <property type="protein sequence ID" value="MZK17954.1"/>
    <property type="molecule type" value="Genomic_DNA"/>
</dbReference>
<name>A0A845KL90_9FIRM</name>
<feature type="binding site" evidence="9">
    <location>
        <position position="41"/>
    </location>
    <ligand>
        <name>ATP</name>
        <dbReference type="ChEBI" id="CHEBI:30616"/>
    </ligand>
</feature>
<dbReference type="Pfam" id="PF03793">
    <property type="entry name" value="PASTA"/>
    <property type="match status" value="4"/>
</dbReference>
<dbReference type="EC" id="2.7.11.1" evidence="1"/>
<dbReference type="SMART" id="SM00740">
    <property type="entry name" value="PASTA"/>
    <property type="match status" value="4"/>
</dbReference>
<evidence type="ECO:0000256" key="10">
    <source>
        <dbReference type="SAM" id="MobiDB-lite"/>
    </source>
</evidence>
<feature type="region of interest" description="Disordered" evidence="10">
    <location>
        <begin position="665"/>
        <end position="699"/>
    </location>
</feature>
<keyword evidence="11" id="KW-0812">Transmembrane</keyword>
<dbReference type="Gene3D" id="3.30.10.20">
    <property type="match status" value="4"/>
</dbReference>
<reference evidence="14 15" key="1">
    <citation type="journal article" date="2019" name="Nat. Med.">
        <title>A library of human gut bacterial isolates paired with longitudinal multiomics data enables mechanistic microbiome research.</title>
        <authorList>
            <person name="Poyet M."/>
            <person name="Groussin M."/>
            <person name="Gibbons S.M."/>
            <person name="Avila-Pacheco J."/>
            <person name="Jiang X."/>
            <person name="Kearney S.M."/>
            <person name="Perrotta A.R."/>
            <person name="Berdy B."/>
            <person name="Zhao S."/>
            <person name="Lieberman T.D."/>
            <person name="Swanson P.K."/>
            <person name="Smith M."/>
            <person name="Roesemann S."/>
            <person name="Alexander J.E."/>
            <person name="Rich S.A."/>
            <person name="Livny J."/>
            <person name="Vlamakis H."/>
            <person name="Clish C."/>
            <person name="Bullock K."/>
            <person name="Deik A."/>
            <person name="Scott J."/>
            <person name="Pierce K.A."/>
            <person name="Xavier R.J."/>
            <person name="Alm E.J."/>
        </authorList>
    </citation>
    <scope>NUCLEOTIDE SEQUENCE [LARGE SCALE GENOMIC DNA]</scope>
    <source>
        <strain evidence="14 15">BIOML-A7</strain>
    </source>
</reference>
<dbReference type="PROSITE" id="PS50011">
    <property type="entry name" value="PROTEIN_KINASE_DOM"/>
    <property type="match status" value="1"/>
</dbReference>
<feature type="domain" description="PASTA" evidence="13">
    <location>
        <begin position="597"/>
        <end position="663"/>
    </location>
</feature>
<evidence type="ECO:0000256" key="6">
    <source>
        <dbReference type="ARBA" id="ARBA00022840"/>
    </source>
</evidence>
<dbReference type="InterPro" id="IPR017441">
    <property type="entry name" value="Protein_kinase_ATP_BS"/>
</dbReference>
<dbReference type="PROSITE" id="PS51178">
    <property type="entry name" value="PASTA"/>
    <property type="match status" value="4"/>
</dbReference>
<feature type="domain" description="Protein kinase" evidence="12">
    <location>
        <begin position="12"/>
        <end position="271"/>
    </location>
</feature>
<feature type="domain" description="PASTA" evidence="13">
    <location>
        <begin position="389"/>
        <end position="456"/>
    </location>
</feature>
<accession>A0A845KL90</accession>
<evidence type="ECO:0000256" key="9">
    <source>
        <dbReference type="PROSITE-ProRule" id="PRU10141"/>
    </source>
</evidence>
<feature type="transmembrane region" description="Helical" evidence="11">
    <location>
        <begin position="351"/>
        <end position="369"/>
    </location>
</feature>
<evidence type="ECO:0000256" key="8">
    <source>
        <dbReference type="ARBA" id="ARBA00048679"/>
    </source>
</evidence>
<dbReference type="SUPFAM" id="SSF54184">
    <property type="entry name" value="Penicillin-binding protein 2x (pbp-2x), c-terminal domain"/>
    <property type="match status" value="1"/>
</dbReference>
<gene>
    <name evidence="14" type="primary">pknB</name>
    <name evidence="14" type="ORF">GT565_07505</name>
</gene>
<keyword evidence="3" id="KW-0808">Transferase</keyword>
<evidence type="ECO:0000259" key="12">
    <source>
        <dbReference type="PROSITE" id="PS50011"/>
    </source>
</evidence>
<dbReference type="CDD" id="cd06577">
    <property type="entry name" value="PASTA_pknB"/>
    <property type="match status" value="4"/>
</dbReference>
<feature type="compositionally biased region" description="Low complexity" evidence="10">
    <location>
        <begin position="667"/>
        <end position="692"/>
    </location>
</feature>
<keyword evidence="6 9" id="KW-0067">ATP-binding</keyword>
<dbReference type="PANTHER" id="PTHR43289:SF34">
    <property type="entry name" value="SERINE_THREONINE-PROTEIN KINASE YBDM-RELATED"/>
    <property type="match status" value="1"/>
</dbReference>
<dbReference type="FunFam" id="1.10.510.10:FF:000021">
    <property type="entry name" value="Serine/threonine protein kinase"/>
    <property type="match status" value="1"/>
</dbReference>
<keyword evidence="11" id="KW-0472">Membrane</keyword>
<dbReference type="PANTHER" id="PTHR43289">
    <property type="entry name" value="MITOGEN-ACTIVATED PROTEIN KINASE KINASE KINASE 20-RELATED"/>
    <property type="match status" value="1"/>
</dbReference>
<dbReference type="SMART" id="SM00220">
    <property type="entry name" value="S_TKc"/>
    <property type="match status" value="1"/>
</dbReference>
<evidence type="ECO:0000256" key="11">
    <source>
        <dbReference type="SAM" id="Phobius"/>
    </source>
</evidence>
<evidence type="ECO:0000259" key="13">
    <source>
        <dbReference type="PROSITE" id="PS51178"/>
    </source>
</evidence>
<evidence type="ECO:0000256" key="4">
    <source>
        <dbReference type="ARBA" id="ARBA00022741"/>
    </source>
</evidence>
<keyword evidence="4 9" id="KW-0547">Nucleotide-binding</keyword>
<proteinExistence type="predicted"/>
<evidence type="ECO:0000256" key="1">
    <source>
        <dbReference type="ARBA" id="ARBA00012513"/>
    </source>
</evidence>
<dbReference type="SUPFAM" id="SSF56112">
    <property type="entry name" value="Protein kinase-like (PK-like)"/>
    <property type="match status" value="1"/>
</dbReference>
<dbReference type="GO" id="GO:0005524">
    <property type="term" value="F:ATP binding"/>
    <property type="evidence" value="ECO:0007669"/>
    <property type="project" value="UniProtKB-UniRule"/>
</dbReference>
<comment type="catalytic activity">
    <reaction evidence="8">
        <text>L-seryl-[protein] + ATP = O-phospho-L-seryl-[protein] + ADP + H(+)</text>
        <dbReference type="Rhea" id="RHEA:17989"/>
        <dbReference type="Rhea" id="RHEA-COMP:9863"/>
        <dbReference type="Rhea" id="RHEA-COMP:11604"/>
        <dbReference type="ChEBI" id="CHEBI:15378"/>
        <dbReference type="ChEBI" id="CHEBI:29999"/>
        <dbReference type="ChEBI" id="CHEBI:30616"/>
        <dbReference type="ChEBI" id="CHEBI:83421"/>
        <dbReference type="ChEBI" id="CHEBI:456216"/>
        <dbReference type="EC" id="2.7.11.1"/>
    </reaction>
</comment>
<dbReference type="Gene3D" id="3.30.200.20">
    <property type="entry name" value="Phosphorylase Kinase, domain 1"/>
    <property type="match status" value="1"/>
</dbReference>
<feature type="domain" description="PASTA" evidence="13">
    <location>
        <begin position="460"/>
        <end position="525"/>
    </location>
</feature>
<dbReference type="Proteomes" id="UP000446719">
    <property type="component" value="Unassembled WGS sequence"/>
</dbReference>
<evidence type="ECO:0000256" key="7">
    <source>
        <dbReference type="ARBA" id="ARBA00047899"/>
    </source>
</evidence>
<dbReference type="PROSITE" id="PS00108">
    <property type="entry name" value="PROTEIN_KINASE_ST"/>
    <property type="match status" value="1"/>
</dbReference>
<evidence type="ECO:0000256" key="5">
    <source>
        <dbReference type="ARBA" id="ARBA00022777"/>
    </source>
</evidence>
<evidence type="ECO:0000256" key="3">
    <source>
        <dbReference type="ARBA" id="ARBA00022679"/>
    </source>
</evidence>
<feature type="region of interest" description="Disordered" evidence="10">
    <location>
        <begin position="297"/>
        <end position="327"/>
    </location>
</feature>
<feature type="domain" description="PASTA" evidence="13">
    <location>
        <begin position="526"/>
        <end position="593"/>
    </location>
</feature>
<evidence type="ECO:0000256" key="2">
    <source>
        <dbReference type="ARBA" id="ARBA00022527"/>
    </source>
</evidence>
<dbReference type="NCBIfam" id="NF033483">
    <property type="entry name" value="PknB_PASTA_kin"/>
    <property type="match status" value="1"/>
</dbReference>
<sequence>MVKDGIVLGKRYAVLSKIGAGGMADVYKGRDQMLNRYVAIKVLKKQYKEDENFVRKFRSEAQAAAGLIHPNIVNVYDVGEDRGLNYMVMELVEGITLKEYIERKGRLSHKETISIAIQMCSGIGAAHASGIIHRDIKPQNIIISKDGKVKVTDFGIAKAITSNTVSTNAMGSVHYTSPEQARGGFSDQRSDIYSIGITLFEMVTGQVPFDGETTVEVAMKHLQQEITPPSELVPDIPYSLEQIILKCTQKSSERRYESTGALIQDLKHSLVDPDGDFVVIPPIGGMTDTVIMTDKDLDDIRNGNDDEEYDTEEYDTDTMYGNDDNDEDYENYESGRGADEVNPHMHKIMKILTIVVVAIIVLILVFTVGKAAGVFKSFGGITTQDEEDKSGKVTVPDVRGMSEENAKALLNKKGLGIQVVTRKESKKYKAGKISKQTPEAGEKVSKHTKIEVVVSSGLVGSKKAIPYVSGMSETEAQNELEEAGFKVTSSFQYDDSVESGKVISTTPEAGTKAEKGSTVTMLVSQGSNKKTVPDVRGMADATAQSTIKSYGFNVGTVTYDYSDSVEKGMVISQTVEPGTKASAGTSISITVSNGPKPEEKIEVQSFVGQQESALKSWASSKGLYTNISDSQYSDSYAKGCIISMTPSSGTVSKGGTISYVISLGSKSQDSNNTGNNGDNSGNSGNNGQNSGDGNNGGNQ</sequence>
<feature type="compositionally biased region" description="Acidic residues" evidence="10">
    <location>
        <begin position="305"/>
        <end position="316"/>
    </location>
</feature>
<dbReference type="FunFam" id="3.30.200.20:FF:000035">
    <property type="entry name" value="Serine/threonine protein kinase Stk1"/>
    <property type="match status" value="1"/>
</dbReference>
<dbReference type="InterPro" id="IPR011009">
    <property type="entry name" value="Kinase-like_dom_sf"/>
</dbReference>
<dbReference type="AlphaFoldDB" id="A0A845KL90"/>
<dbReference type="GO" id="GO:0004674">
    <property type="term" value="F:protein serine/threonine kinase activity"/>
    <property type="evidence" value="ECO:0007669"/>
    <property type="project" value="UniProtKB-KW"/>
</dbReference>
<keyword evidence="2" id="KW-0723">Serine/threonine-protein kinase</keyword>
<protein>
    <recommendedName>
        <fullName evidence="1">non-specific serine/threonine protein kinase</fullName>
        <ecNumber evidence="1">2.7.11.1</ecNumber>
    </recommendedName>
</protein>
<dbReference type="PROSITE" id="PS00107">
    <property type="entry name" value="PROTEIN_KINASE_ATP"/>
    <property type="match status" value="1"/>
</dbReference>
<dbReference type="CDD" id="cd14014">
    <property type="entry name" value="STKc_PknB_like"/>
    <property type="match status" value="1"/>
</dbReference>
<comment type="catalytic activity">
    <reaction evidence="7">
        <text>L-threonyl-[protein] + ATP = O-phospho-L-threonyl-[protein] + ADP + H(+)</text>
        <dbReference type="Rhea" id="RHEA:46608"/>
        <dbReference type="Rhea" id="RHEA-COMP:11060"/>
        <dbReference type="Rhea" id="RHEA-COMP:11605"/>
        <dbReference type="ChEBI" id="CHEBI:15378"/>
        <dbReference type="ChEBI" id="CHEBI:30013"/>
        <dbReference type="ChEBI" id="CHEBI:30616"/>
        <dbReference type="ChEBI" id="CHEBI:61977"/>
        <dbReference type="ChEBI" id="CHEBI:456216"/>
        <dbReference type="EC" id="2.7.11.1"/>
    </reaction>
</comment>
<dbReference type="Gene3D" id="1.10.510.10">
    <property type="entry name" value="Transferase(Phosphotransferase) domain 1"/>
    <property type="match status" value="1"/>
</dbReference>
<comment type="caution">
    <text evidence="14">The sequence shown here is derived from an EMBL/GenBank/DDBJ whole genome shotgun (WGS) entry which is preliminary data.</text>
</comment>
<dbReference type="RefSeq" id="WP_161159136.1">
    <property type="nucleotide sequence ID" value="NZ_WWSB01000007.1"/>
</dbReference>
<evidence type="ECO:0000313" key="15">
    <source>
        <dbReference type="Proteomes" id="UP000446719"/>
    </source>
</evidence>
<keyword evidence="5 14" id="KW-0418">Kinase</keyword>
<dbReference type="InterPro" id="IPR000719">
    <property type="entry name" value="Prot_kinase_dom"/>
</dbReference>
<dbReference type="InterPro" id="IPR008271">
    <property type="entry name" value="Ser/Thr_kinase_AS"/>
</dbReference>
<keyword evidence="11" id="KW-1133">Transmembrane helix</keyword>
<evidence type="ECO:0000313" key="14">
    <source>
        <dbReference type="EMBL" id="MZK17954.1"/>
    </source>
</evidence>
<dbReference type="Pfam" id="PF00069">
    <property type="entry name" value="Pkinase"/>
    <property type="match status" value="1"/>
</dbReference>
<organism evidence="14 15">
    <name type="scientific">Dorea longicatena</name>
    <dbReference type="NCBI Taxonomy" id="88431"/>
    <lineage>
        <taxon>Bacteria</taxon>
        <taxon>Bacillati</taxon>
        <taxon>Bacillota</taxon>
        <taxon>Clostridia</taxon>
        <taxon>Lachnospirales</taxon>
        <taxon>Lachnospiraceae</taxon>
        <taxon>Dorea</taxon>
    </lineage>
</organism>
<dbReference type="InterPro" id="IPR005543">
    <property type="entry name" value="PASTA_dom"/>
</dbReference>